<comment type="caution">
    <text evidence="2">The sequence shown here is derived from an EMBL/GenBank/DDBJ whole genome shotgun (WGS) entry which is preliminary data.</text>
</comment>
<feature type="region of interest" description="Disordered" evidence="1">
    <location>
        <begin position="315"/>
        <end position="334"/>
    </location>
</feature>
<protein>
    <submittedName>
        <fullName evidence="2">Uncharacterized protein</fullName>
    </submittedName>
</protein>
<feature type="region of interest" description="Disordered" evidence="1">
    <location>
        <begin position="21"/>
        <end position="55"/>
    </location>
</feature>
<dbReference type="EMBL" id="BRYB01000708">
    <property type="protein sequence ID" value="GMI35849.1"/>
    <property type="molecule type" value="Genomic_DNA"/>
</dbReference>
<reference evidence="2 3" key="1">
    <citation type="journal article" date="2023" name="Commun. Biol.">
        <title>Genome analysis of Parmales, the sister group of diatoms, reveals the evolutionary specialization of diatoms from phago-mixotrophs to photoautotrophs.</title>
        <authorList>
            <person name="Ban H."/>
            <person name="Sato S."/>
            <person name="Yoshikawa S."/>
            <person name="Yamada K."/>
            <person name="Nakamura Y."/>
            <person name="Ichinomiya M."/>
            <person name="Sato N."/>
            <person name="Blanc-Mathieu R."/>
            <person name="Endo H."/>
            <person name="Kuwata A."/>
            <person name="Ogata H."/>
        </authorList>
    </citation>
    <scope>NUCLEOTIDE SEQUENCE [LARGE SCALE GENOMIC DNA]</scope>
</reference>
<feature type="non-terminal residue" evidence="2">
    <location>
        <position position="1"/>
    </location>
</feature>
<sequence length="420" mass="47805">YATAKRKRLEEAAEKKLIRKEGKGKKKDVVLTQAQDEEERSWTATLDEHSSHPAITTQEPSRFFAPVFDSSSKPFIQVISTVLMCLSAGIYSTDGNYNNMSLHTHFWHCGEVVMFLNMSLKLMSDAGLVSQLAERLKPSIDTLLRVRQPEPLGQRWGGRSRWRPEPLGRYLNSGIGSYHGSLDVNTQFLMSLRHLVACKEITDCMAPELVSQFTFTPETEKFLAPQLHVAVALCGCLVECLEQRQRTESEEEEMEVQLRKLYGFWHNWSTSITTGSPFRISGTDKFEVNIRDMTQFFNESVEFVKGGEVAMRRYEAEPTGKKGKRPRSGGWAAALGDPTDPTVSIFAVGDTPQDVADVVTLHLRMIHVLPFRLHSYIENWLKRQPPVTFEDLMKKMAKVRWGWEDEEVEKPTRSGNRSDT</sequence>
<accession>A0ABQ6MXW7</accession>
<evidence type="ECO:0000313" key="2">
    <source>
        <dbReference type="EMBL" id="GMI35849.1"/>
    </source>
</evidence>
<name>A0ABQ6MXW7_9STRA</name>
<keyword evidence="3" id="KW-1185">Reference proteome</keyword>
<dbReference type="Proteomes" id="UP001165060">
    <property type="component" value="Unassembled WGS sequence"/>
</dbReference>
<evidence type="ECO:0000313" key="3">
    <source>
        <dbReference type="Proteomes" id="UP001165060"/>
    </source>
</evidence>
<evidence type="ECO:0000256" key="1">
    <source>
        <dbReference type="SAM" id="MobiDB-lite"/>
    </source>
</evidence>
<organism evidence="2 3">
    <name type="scientific">Tetraparma gracilis</name>
    <dbReference type="NCBI Taxonomy" id="2962635"/>
    <lineage>
        <taxon>Eukaryota</taxon>
        <taxon>Sar</taxon>
        <taxon>Stramenopiles</taxon>
        <taxon>Ochrophyta</taxon>
        <taxon>Bolidophyceae</taxon>
        <taxon>Parmales</taxon>
        <taxon>Triparmaceae</taxon>
        <taxon>Tetraparma</taxon>
    </lineage>
</organism>
<proteinExistence type="predicted"/>
<gene>
    <name evidence="2" type="ORF">TeGR_g3444</name>
</gene>